<dbReference type="RefSeq" id="WP_188894174.1">
    <property type="nucleotide sequence ID" value="NZ_BMMZ01000002.1"/>
</dbReference>
<comment type="caution">
    <text evidence="5">The sequence shown here is derived from an EMBL/GenBank/DDBJ whole genome shotgun (WGS) entry which is preliminary data.</text>
</comment>
<dbReference type="AlphaFoldDB" id="A0A917S356"/>
<comment type="function">
    <text evidence="3">Component of the proteasome core, a large protease complex with broad specificity involved in protein degradation.</text>
</comment>
<dbReference type="PROSITE" id="PS51475">
    <property type="entry name" value="PROTEASOME_ALPHA_2"/>
    <property type="match status" value="1"/>
</dbReference>
<dbReference type="InterPro" id="IPR050115">
    <property type="entry name" value="Proteasome_alpha"/>
</dbReference>
<dbReference type="InterPro" id="IPR001353">
    <property type="entry name" value="Proteasome_sua/b"/>
</dbReference>
<dbReference type="GO" id="GO:0019773">
    <property type="term" value="C:proteasome core complex, alpha-subunit complex"/>
    <property type="evidence" value="ECO:0007669"/>
    <property type="project" value="UniProtKB-UniRule"/>
</dbReference>
<evidence type="ECO:0000256" key="2">
    <source>
        <dbReference type="ARBA" id="ARBA00022942"/>
    </source>
</evidence>
<dbReference type="GO" id="GO:0004298">
    <property type="term" value="F:threonine-type endopeptidase activity"/>
    <property type="evidence" value="ECO:0007669"/>
    <property type="project" value="InterPro"/>
</dbReference>
<gene>
    <name evidence="3 5" type="primary">prcA</name>
    <name evidence="5" type="ORF">GCM10011575_11160</name>
</gene>
<reference evidence="5" key="1">
    <citation type="journal article" date="2014" name="Int. J. Syst. Evol. Microbiol.">
        <title>Complete genome sequence of Corynebacterium casei LMG S-19264T (=DSM 44701T), isolated from a smear-ripened cheese.</title>
        <authorList>
            <consortium name="US DOE Joint Genome Institute (JGI-PGF)"/>
            <person name="Walter F."/>
            <person name="Albersmeier A."/>
            <person name="Kalinowski J."/>
            <person name="Ruckert C."/>
        </authorList>
    </citation>
    <scope>NUCLEOTIDE SEQUENCE</scope>
    <source>
        <strain evidence="5">CGMCC 4.7306</strain>
    </source>
</reference>
<keyword evidence="2 3" id="KW-0647">Proteasome</keyword>
<dbReference type="Proteomes" id="UP000613840">
    <property type="component" value="Unassembled WGS sequence"/>
</dbReference>
<dbReference type="GO" id="GO:0010498">
    <property type="term" value="P:proteasomal protein catabolic process"/>
    <property type="evidence" value="ECO:0007669"/>
    <property type="project" value="UniProtKB-UniRule"/>
</dbReference>
<dbReference type="HAMAP" id="MF_00289_B">
    <property type="entry name" value="Proteasome_A_B"/>
    <property type="match status" value="1"/>
</dbReference>
<evidence type="ECO:0000256" key="1">
    <source>
        <dbReference type="ARBA" id="ARBA00022490"/>
    </source>
</evidence>
<dbReference type="InterPro" id="IPR023332">
    <property type="entry name" value="Proteasome_alpha-type"/>
</dbReference>
<evidence type="ECO:0000313" key="6">
    <source>
        <dbReference type="Proteomes" id="UP000613840"/>
    </source>
</evidence>
<dbReference type="GO" id="GO:0019941">
    <property type="term" value="P:modification-dependent protein catabolic process"/>
    <property type="evidence" value="ECO:0007669"/>
    <property type="project" value="UniProtKB-UniRule"/>
</dbReference>
<dbReference type="EMBL" id="BMMZ01000002">
    <property type="protein sequence ID" value="GGL54532.1"/>
    <property type="molecule type" value="Genomic_DNA"/>
</dbReference>
<comment type="similarity">
    <text evidence="3 4">Belongs to the peptidase T1A family.</text>
</comment>
<dbReference type="NCBIfam" id="TIGR03691">
    <property type="entry name" value="20S_bact_alpha"/>
    <property type="match status" value="1"/>
</dbReference>
<comment type="subcellular location">
    <subcellularLocation>
        <location evidence="3">Cytoplasm</location>
    </subcellularLocation>
</comment>
<dbReference type="PANTHER" id="PTHR11599">
    <property type="entry name" value="PROTEASOME SUBUNIT ALPHA/BETA"/>
    <property type="match status" value="1"/>
</dbReference>
<name>A0A917S356_9ACTN</name>
<evidence type="ECO:0000313" key="5">
    <source>
        <dbReference type="EMBL" id="GGL54532.1"/>
    </source>
</evidence>
<proteinExistence type="inferred from homology"/>
<evidence type="ECO:0000256" key="4">
    <source>
        <dbReference type="PROSITE-ProRule" id="PRU00808"/>
    </source>
</evidence>
<keyword evidence="1 3" id="KW-0963">Cytoplasm</keyword>
<evidence type="ECO:0000256" key="3">
    <source>
        <dbReference type="HAMAP-Rule" id="MF_00289"/>
    </source>
</evidence>
<dbReference type="InterPro" id="IPR022296">
    <property type="entry name" value="Proteasome_asu_bac"/>
</dbReference>
<comment type="subunit">
    <text evidence="3">The 20S proteasome core is composed of 14 alpha and 14 beta subunits that assemble into four stacked heptameric rings, resulting in a barrel-shaped structure. The two inner rings, each composed of seven catalytic beta subunits, are sandwiched by two outer rings, each composed of seven alpha subunits. The catalytic chamber with the active sites is on the inside of the barrel. Has a gated structure, the ends of the cylinder being occluded by the N-termini of the alpha-subunits. Is capped by the proteasome-associated ATPase, ARC.</text>
</comment>
<protein>
    <recommendedName>
        <fullName evidence="3">Proteasome subunit alpha</fullName>
    </recommendedName>
    <alternativeName>
        <fullName evidence="3">20S proteasome alpha subunit</fullName>
    </alternativeName>
    <alternativeName>
        <fullName evidence="3">Proteasome core protein PrcA</fullName>
    </alternativeName>
</protein>
<dbReference type="CDD" id="cd01906">
    <property type="entry name" value="proteasome_protease_HslV"/>
    <property type="match status" value="1"/>
</dbReference>
<comment type="activity regulation">
    <text evidence="3">The formation of the proteasomal ATPase ARC-20S proteasome complex, likely via the docking of the C-termini of ARC into the intersubunit pockets in the alpha-rings, may trigger opening of the gate for substrate entry. Interconversion between the open-gate and close-gate conformations leads to a dynamic regulation of the 20S proteasome proteolysis activity.</text>
</comment>
<sequence>MSMPFYVAPEQQMKDRADYARKGIARGRSVIVIDYADGILFVAENRSQALHKVSEIYDRIGFAAVGRYNEFENLRIAGIRHADFRGYSYDRSDVTGRALANAYAQLLGTIFSSGGEKPYEVELIVAELGETPETDQIYRLTYDGSVQDEDHYAVMGGSADAIAQTLEEQYATGLGLAAAVQLAVRALESDGAEPRQLGVGSLEVAILDRRRTQPRKFRRIVGPRLAELLAGSAEGTQP</sequence>
<dbReference type="InterPro" id="IPR029055">
    <property type="entry name" value="Ntn_hydrolases_N"/>
</dbReference>
<comment type="pathway">
    <text evidence="3">Protein degradation; proteasomal Pup-dependent pathway.</text>
</comment>
<accession>A0A917S356</accession>
<keyword evidence="6" id="KW-1185">Reference proteome</keyword>
<dbReference type="Gene3D" id="3.60.20.10">
    <property type="entry name" value="Glutamine Phosphoribosylpyrophosphate, subunit 1, domain 1"/>
    <property type="match status" value="1"/>
</dbReference>
<dbReference type="GO" id="GO:0005737">
    <property type="term" value="C:cytoplasm"/>
    <property type="evidence" value="ECO:0007669"/>
    <property type="project" value="UniProtKB-SubCell"/>
</dbReference>
<organism evidence="5 6">
    <name type="scientific">Microlunatus endophyticus</name>
    <dbReference type="NCBI Taxonomy" id="1716077"/>
    <lineage>
        <taxon>Bacteria</taxon>
        <taxon>Bacillati</taxon>
        <taxon>Actinomycetota</taxon>
        <taxon>Actinomycetes</taxon>
        <taxon>Propionibacteriales</taxon>
        <taxon>Propionibacteriaceae</taxon>
        <taxon>Microlunatus</taxon>
    </lineage>
</organism>
<dbReference type="SUPFAM" id="SSF56235">
    <property type="entry name" value="N-terminal nucleophile aminohydrolases (Ntn hydrolases)"/>
    <property type="match status" value="1"/>
</dbReference>
<dbReference type="Pfam" id="PF00227">
    <property type="entry name" value="Proteasome"/>
    <property type="match status" value="1"/>
</dbReference>
<reference evidence="5" key="2">
    <citation type="submission" date="2020-09" db="EMBL/GenBank/DDBJ databases">
        <authorList>
            <person name="Sun Q."/>
            <person name="Zhou Y."/>
        </authorList>
    </citation>
    <scope>NUCLEOTIDE SEQUENCE</scope>
    <source>
        <strain evidence="5">CGMCC 4.7306</strain>
    </source>
</reference>